<dbReference type="STRING" id="1882483.A0A317XIC3"/>
<dbReference type="InterPro" id="IPR039261">
    <property type="entry name" value="FNR_nucleotide-bd"/>
</dbReference>
<dbReference type="OrthoDB" id="432685at2759"/>
<evidence type="ECO:0000256" key="4">
    <source>
        <dbReference type="ARBA" id="ARBA00022827"/>
    </source>
</evidence>
<feature type="binding site" evidence="6">
    <location>
        <position position="166"/>
    </location>
    <ligand>
        <name>FAD</name>
        <dbReference type="ChEBI" id="CHEBI:57692"/>
    </ligand>
</feature>
<gene>
    <name evidence="8" type="ORF">BCV70DRAFT_49533</name>
</gene>
<evidence type="ECO:0000313" key="8">
    <source>
        <dbReference type="EMBL" id="PWY97557.1"/>
    </source>
</evidence>
<evidence type="ECO:0000256" key="6">
    <source>
        <dbReference type="PIRSR" id="PIRSR601834-1"/>
    </source>
</evidence>
<dbReference type="InterPro" id="IPR017938">
    <property type="entry name" value="Riboflavin_synthase-like_b-brl"/>
</dbReference>
<dbReference type="PANTHER" id="PTHR19370">
    <property type="entry name" value="NADH-CYTOCHROME B5 REDUCTASE"/>
    <property type="match status" value="1"/>
</dbReference>
<dbReference type="Pfam" id="PF00970">
    <property type="entry name" value="FAD_binding_6"/>
    <property type="match status" value="1"/>
</dbReference>
<organism evidence="8 9">
    <name type="scientific">Testicularia cyperi</name>
    <dbReference type="NCBI Taxonomy" id="1882483"/>
    <lineage>
        <taxon>Eukaryota</taxon>
        <taxon>Fungi</taxon>
        <taxon>Dikarya</taxon>
        <taxon>Basidiomycota</taxon>
        <taxon>Ustilaginomycotina</taxon>
        <taxon>Ustilaginomycetes</taxon>
        <taxon>Ustilaginales</taxon>
        <taxon>Anthracoideaceae</taxon>
        <taxon>Testicularia</taxon>
    </lineage>
</organism>
<protein>
    <submittedName>
        <fullName evidence="8">Ferredoxin reductase-like protein</fullName>
    </submittedName>
</protein>
<dbReference type="Pfam" id="PF00175">
    <property type="entry name" value="NAD_binding_1"/>
    <property type="match status" value="1"/>
</dbReference>
<dbReference type="InterPro" id="IPR017927">
    <property type="entry name" value="FAD-bd_FR_type"/>
</dbReference>
<keyword evidence="4 6" id="KW-0274">FAD</keyword>
<dbReference type="SUPFAM" id="SSF52343">
    <property type="entry name" value="Ferredoxin reductase-like, C-terminal NADP-linked domain"/>
    <property type="match status" value="1"/>
</dbReference>
<dbReference type="PRINTS" id="PR00406">
    <property type="entry name" value="CYTB5RDTASE"/>
</dbReference>
<dbReference type="PANTHER" id="PTHR19370:SF184">
    <property type="entry name" value="NADH-CYTOCHROME B5 REDUCTASE-LIKE"/>
    <property type="match status" value="1"/>
</dbReference>
<dbReference type="InterPro" id="IPR008333">
    <property type="entry name" value="Cbr1-like_FAD-bd_dom"/>
</dbReference>
<dbReference type="Gene3D" id="3.40.50.80">
    <property type="entry name" value="Nucleotide-binding domain of ferredoxin-NADP reductase (FNR) module"/>
    <property type="match status" value="1"/>
</dbReference>
<dbReference type="Proteomes" id="UP000246740">
    <property type="component" value="Unassembled WGS sequence"/>
</dbReference>
<accession>A0A317XIC3</accession>
<feature type="non-terminal residue" evidence="8">
    <location>
        <position position="1"/>
    </location>
</feature>
<evidence type="ECO:0000256" key="5">
    <source>
        <dbReference type="ARBA" id="ARBA00023002"/>
    </source>
</evidence>
<evidence type="ECO:0000256" key="1">
    <source>
        <dbReference type="ARBA" id="ARBA00001974"/>
    </source>
</evidence>
<proteinExistence type="inferred from homology"/>
<dbReference type="InterPro" id="IPR001834">
    <property type="entry name" value="CBR-like"/>
</dbReference>
<feature type="binding site" evidence="6">
    <location>
        <position position="119"/>
    </location>
    <ligand>
        <name>FAD</name>
        <dbReference type="ChEBI" id="CHEBI:57692"/>
    </ligand>
</feature>
<dbReference type="SUPFAM" id="SSF63380">
    <property type="entry name" value="Riboflavin synthase domain-like"/>
    <property type="match status" value="1"/>
</dbReference>
<dbReference type="GO" id="GO:0016491">
    <property type="term" value="F:oxidoreductase activity"/>
    <property type="evidence" value="ECO:0007669"/>
    <property type="project" value="UniProtKB-KW"/>
</dbReference>
<dbReference type="InParanoid" id="A0A317XIC3"/>
<name>A0A317XIC3_9BASI</name>
<evidence type="ECO:0000313" key="9">
    <source>
        <dbReference type="Proteomes" id="UP000246740"/>
    </source>
</evidence>
<evidence type="ECO:0000256" key="2">
    <source>
        <dbReference type="ARBA" id="ARBA00006105"/>
    </source>
</evidence>
<comment type="cofactor">
    <cofactor evidence="1 6">
        <name>FAD</name>
        <dbReference type="ChEBI" id="CHEBI:57692"/>
    </cofactor>
</comment>
<comment type="similarity">
    <text evidence="2">Belongs to the flavoprotein pyridine nucleotide cytochrome reductase family.</text>
</comment>
<reference evidence="8 9" key="1">
    <citation type="journal article" date="2018" name="Mol. Biol. Evol.">
        <title>Broad Genomic Sampling Reveals a Smut Pathogenic Ancestry of the Fungal Clade Ustilaginomycotina.</title>
        <authorList>
            <person name="Kijpornyongpan T."/>
            <person name="Mondo S.J."/>
            <person name="Barry K."/>
            <person name="Sandor L."/>
            <person name="Lee J."/>
            <person name="Lipzen A."/>
            <person name="Pangilinan J."/>
            <person name="LaButti K."/>
            <person name="Hainaut M."/>
            <person name="Henrissat B."/>
            <person name="Grigoriev I.V."/>
            <person name="Spatafora J.W."/>
            <person name="Aime M.C."/>
        </authorList>
    </citation>
    <scope>NUCLEOTIDE SEQUENCE [LARGE SCALE GENOMIC DNA]</scope>
    <source>
        <strain evidence="8 9">MCA 3645</strain>
    </source>
</reference>
<dbReference type="InterPro" id="IPR001433">
    <property type="entry name" value="OxRdtase_FAD/NAD-bd"/>
</dbReference>
<keyword evidence="3 6" id="KW-0285">Flavoprotein</keyword>
<dbReference type="AlphaFoldDB" id="A0A317XIC3"/>
<feature type="domain" description="FAD-binding FR-type" evidence="7">
    <location>
        <begin position="16"/>
        <end position="143"/>
    </location>
</feature>
<evidence type="ECO:0000256" key="3">
    <source>
        <dbReference type="ARBA" id="ARBA00022630"/>
    </source>
</evidence>
<sequence length="374" mass="40169">SSASSSSAGKLDSYAHSPIPIASLSFYPLPQSPSEHKHISISLPAGTFSSSSGTTQPLTPQDQLRIRSIYIKEPSLVIERGYTPLYDTLQGSSSLALPQLSSRGSLELIVKRYADGELSRYLHRLPPGSNVEVRGPVDTWNLKRDHGEDAPVPNEIVMLVGGTGITPAYQLLTNVLGRPSTGRINSQTTPETKFKLVYAVPDTQNALLLPELSRLVQAHPEQVSLTLLVERLDHDASGRVTVPPQRPLDSSGLTLASEVRVIMASNGASRVSWNPMSWFRSASIPASAAGQGSAQDVAIQAHQARFNPTLLQSLLAGPKPNGDQDPRYLIVLVCGPDGMVNYLAGPKSRDGRTQGPLGGLLAQLGYTQEQVYKL</sequence>
<feature type="binding site" evidence="6">
    <location>
        <position position="109"/>
    </location>
    <ligand>
        <name>FAD</name>
        <dbReference type="ChEBI" id="CHEBI:57692"/>
    </ligand>
</feature>
<dbReference type="CDD" id="cd06183">
    <property type="entry name" value="cyt_b5_reduct_like"/>
    <property type="match status" value="1"/>
</dbReference>
<evidence type="ECO:0000259" key="7">
    <source>
        <dbReference type="PROSITE" id="PS51384"/>
    </source>
</evidence>
<feature type="binding site" evidence="6">
    <location>
        <position position="111"/>
    </location>
    <ligand>
        <name>FAD</name>
        <dbReference type="ChEBI" id="CHEBI:57692"/>
    </ligand>
</feature>
<keyword evidence="9" id="KW-1185">Reference proteome</keyword>
<keyword evidence="5" id="KW-0560">Oxidoreductase</keyword>
<dbReference type="Gene3D" id="2.40.30.10">
    <property type="entry name" value="Translation factors"/>
    <property type="match status" value="1"/>
</dbReference>
<dbReference type="PROSITE" id="PS51384">
    <property type="entry name" value="FAD_FR"/>
    <property type="match status" value="1"/>
</dbReference>
<dbReference type="EMBL" id="KZ819205">
    <property type="protein sequence ID" value="PWY97557.1"/>
    <property type="molecule type" value="Genomic_DNA"/>
</dbReference>